<protein>
    <recommendedName>
        <fullName evidence="2">HNH endonuclease</fullName>
    </recommendedName>
</protein>
<sequence length="185" mass="22291">MDESNNEKKITFVGQNNRYQMKKVMKEEKKNKIRVETEKWSNLDKIILTVEKQVELIKKIRENNYTSYNEESRVMCQQLERKISGYKQQDVDKKVLDLEKLLNLKNVIDKLIDCELNCYYCLSKMYLLYEIVREGKQWTVDRIDNDLGHNNDNFVVACLECNLKRRCRTKEKFLFTQQLCIVKKE</sequence>
<dbReference type="AlphaFoldDB" id="A0A6C0IGX0"/>
<name>A0A6C0IGX0_9ZZZZ</name>
<reference evidence="1" key="1">
    <citation type="journal article" date="2020" name="Nature">
        <title>Giant virus diversity and host interactions through global metagenomics.</title>
        <authorList>
            <person name="Schulz F."/>
            <person name="Roux S."/>
            <person name="Paez-Espino D."/>
            <person name="Jungbluth S."/>
            <person name="Walsh D.A."/>
            <person name="Denef V.J."/>
            <person name="McMahon K.D."/>
            <person name="Konstantinidis K.T."/>
            <person name="Eloe-Fadrosh E.A."/>
            <person name="Kyrpides N.C."/>
            <person name="Woyke T."/>
        </authorList>
    </citation>
    <scope>NUCLEOTIDE SEQUENCE</scope>
    <source>
        <strain evidence="1">GVMAG-M-3300023184-86</strain>
    </source>
</reference>
<dbReference type="EMBL" id="MN740169">
    <property type="protein sequence ID" value="QHT91755.1"/>
    <property type="molecule type" value="Genomic_DNA"/>
</dbReference>
<proteinExistence type="predicted"/>
<organism evidence="1">
    <name type="scientific">viral metagenome</name>
    <dbReference type="NCBI Taxonomy" id="1070528"/>
    <lineage>
        <taxon>unclassified sequences</taxon>
        <taxon>metagenomes</taxon>
        <taxon>organismal metagenomes</taxon>
    </lineage>
</organism>
<evidence type="ECO:0008006" key="2">
    <source>
        <dbReference type="Google" id="ProtNLM"/>
    </source>
</evidence>
<dbReference type="Gene3D" id="3.30.40.220">
    <property type="match status" value="1"/>
</dbReference>
<evidence type="ECO:0000313" key="1">
    <source>
        <dbReference type="EMBL" id="QHT91755.1"/>
    </source>
</evidence>
<accession>A0A6C0IGX0</accession>